<dbReference type="AlphaFoldDB" id="A0A5K8A7Y6"/>
<name>A0A5K8A7Y6_9BACT</name>
<reference evidence="1 2" key="1">
    <citation type="submission" date="2019-11" db="EMBL/GenBank/DDBJ databases">
        <title>Comparative genomics of hydrocarbon-degrading Desulfosarcina strains.</title>
        <authorList>
            <person name="Watanabe M."/>
            <person name="Kojima H."/>
            <person name="Fukui M."/>
        </authorList>
    </citation>
    <scope>NUCLEOTIDE SEQUENCE [LARGE SCALE GENOMIC DNA]</scope>
    <source>
        <strain evidence="2">oXyS1</strain>
    </source>
</reference>
<sequence>MNKKQKSKMAPRLHHTESLNDVKEVHIFRRGDEIVLKRKPQNLAKVFELLTEISDDFMADGRCQPSMQERESL</sequence>
<gene>
    <name evidence="1" type="ORF">DSCOOX_17560</name>
</gene>
<evidence type="ECO:0000313" key="1">
    <source>
        <dbReference type="EMBL" id="BBO88576.1"/>
    </source>
</evidence>
<organism evidence="1 2">
    <name type="scientific">Desulfosarcina ovata subsp. ovata</name>
    <dbReference type="NCBI Taxonomy" id="2752305"/>
    <lineage>
        <taxon>Bacteria</taxon>
        <taxon>Pseudomonadati</taxon>
        <taxon>Thermodesulfobacteriota</taxon>
        <taxon>Desulfobacteria</taxon>
        <taxon>Desulfobacterales</taxon>
        <taxon>Desulfosarcinaceae</taxon>
        <taxon>Desulfosarcina</taxon>
    </lineage>
</organism>
<proteinExistence type="predicted"/>
<keyword evidence="2" id="KW-1185">Reference proteome</keyword>
<dbReference type="Proteomes" id="UP000422108">
    <property type="component" value="Chromosome"/>
</dbReference>
<dbReference type="RefSeq" id="WP_155309867.1">
    <property type="nucleotide sequence ID" value="NZ_AP021879.1"/>
</dbReference>
<evidence type="ECO:0000313" key="2">
    <source>
        <dbReference type="Proteomes" id="UP000422108"/>
    </source>
</evidence>
<dbReference type="EMBL" id="AP021879">
    <property type="protein sequence ID" value="BBO88576.1"/>
    <property type="molecule type" value="Genomic_DNA"/>
</dbReference>
<protein>
    <submittedName>
        <fullName evidence="1">Uncharacterized protein</fullName>
    </submittedName>
</protein>
<accession>A0A5K8A7Y6</accession>